<evidence type="ECO:0000313" key="8">
    <source>
        <dbReference type="Proteomes" id="UP001153076"/>
    </source>
</evidence>
<dbReference type="Proteomes" id="UP001153076">
    <property type="component" value="Unassembled WGS sequence"/>
</dbReference>
<name>A0A9Q1KLJ8_9CARY</name>
<dbReference type="Gene3D" id="1.20.120.1240">
    <property type="entry name" value="Dynamin, middle domain"/>
    <property type="match status" value="2"/>
</dbReference>
<protein>
    <recommendedName>
        <fullName evidence="9">Dynamin-related protein 3A</fullName>
    </recommendedName>
</protein>
<dbReference type="AlphaFoldDB" id="A0A9Q1KLJ8"/>
<dbReference type="InterPro" id="IPR003130">
    <property type="entry name" value="GED"/>
</dbReference>
<evidence type="ECO:0000259" key="5">
    <source>
        <dbReference type="PROSITE" id="PS51388"/>
    </source>
</evidence>
<organism evidence="7 8">
    <name type="scientific">Carnegiea gigantea</name>
    <dbReference type="NCBI Taxonomy" id="171969"/>
    <lineage>
        <taxon>Eukaryota</taxon>
        <taxon>Viridiplantae</taxon>
        <taxon>Streptophyta</taxon>
        <taxon>Embryophyta</taxon>
        <taxon>Tracheophyta</taxon>
        <taxon>Spermatophyta</taxon>
        <taxon>Magnoliopsida</taxon>
        <taxon>eudicotyledons</taxon>
        <taxon>Gunneridae</taxon>
        <taxon>Pentapetalae</taxon>
        <taxon>Caryophyllales</taxon>
        <taxon>Cactineae</taxon>
        <taxon>Cactaceae</taxon>
        <taxon>Cactoideae</taxon>
        <taxon>Echinocereeae</taxon>
        <taxon>Carnegiea</taxon>
    </lineage>
</organism>
<feature type="region of interest" description="Disordered" evidence="4">
    <location>
        <begin position="558"/>
        <end position="616"/>
    </location>
</feature>
<dbReference type="GO" id="GO:0003924">
    <property type="term" value="F:GTPase activity"/>
    <property type="evidence" value="ECO:0007669"/>
    <property type="project" value="InterPro"/>
</dbReference>
<proteinExistence type="predicted"/>
<feature type="region of interest" description="Disordered" evidence="4">
    <location>
        <begin position="785"/>
        <end position="810"/>
    </location>
</feature>
<dbReference type="InterPro" id="IPR000375">
    <property type="entry name" value="Dynamin_stalk"/>
</dbReference>
<dbReference type="GO" id="GO:0016020">
    <property type="term" value="C:membrane"/>
    <property type="evidence" value="ECO:0007669"/>
    <property type="project" value="TreeGrafter"/>
</dbReference>
<dbReference type="GO" id="GO:0008017">
    <property type="term" value="F:microtubule binding"/>
    <property type="evidence" value="ECO:0007669"/>
    <property type="project" value="TreeGrafter"/>
</dbReference>
<dbReference type="PROSITE" id="PS51388">
    <property type="entry name" value="GED"/>
    <property type="match status" value="1"/>
</dbReference>
<sequence>MPSEKIVEEDEQRRSTESPPARRTPAAALGQTLIPVVNKLQDICAQSGVSLPMDLPQVAVVGSQSSGKSSVIEALVGRDFLPRGPDIVTRRPLVLQLIQTKPNDDGSIAEYGEFLHLPGQKFYDFAQIRREIQAETDREAGANRGISEKTIRLKIYSPNVLDITLIDLPGMTRVPVGDQPSDIEARIRTMIMKYIRHPSCIILAVTPANSDLANSDALQIAGNADPDGKRTIGVITKLDIMDRGTDARNMLLGKIIPLQLGYVGVVNRSQEDIMLNRSIKDALAAEERFFRSHPAYINLADRCGIPQLAKKLNQILVQHIRQCLPGLKSRISSQLVSVTKEYASYGQIPESRAGQGTLLLNILSKYSEAFSSLVEGKSEGISTSELSGGARIHYIFQSIYVKSLEDVDPCDGLSDEDIRIAIQNARGPRSAVFVPDVPFEVLVKRQIARLLDPSRQCARFIYNELVKMSHSCMVSELQRYPVLRKQIDHVAGRFLRDNLDPAENIIGHIIAMEMDYINTSHPNFIGGSRALDVAQQQIRSSSVVTVPRQRDVVENDVMQGSERGSRPRGIVGRSTANGFIKPPSANGVVVDQGARSNTHAETERSRPPASSMWGISALFSGGENQSSAQEAPRGNAHREPTYTIEHALSTIHLQEPPTVLRASETPSEQEAIEIAATKLLLSSYFDIVRKIIEDSVPKAIMHFLVSGNSLVFLSYAVNHTKRELHNVLIQKLYRENLFEEMLQEPGEVAVKRKRTWETLQVLQQAFQTLDELPLEAESIERGYNRGTDSIGLPRAHGLPPTSSYASSMFP</sequence>
<feature type="domain" description="Dynamin-type G" evidence="6">
    <location>
        <begin position="52"/>
        <end position="325"/>
    </location>
</feature>
<keyword evidence="3" id="KW-0505">Motor protein</keyword>
<dbReference type="Gene3D" id="3.40.50.300">
    <property type="entry name" value="P-loop containing nucleotide triphosphate hydrolases"/>
    <property type="match status" value="1"/>
</dbReference>
<dbReference type="GO" id="GO:0005737">
    <property type="term" value="C:cytoplasm"/>
    <property type="evidence" value="ECO:0007669"/>
    <property type="project" value="TreeGrafter"/>
</dbReference>
<dbReference type="Pfam" id="PF01031">
    <property type="entry name" value="Dynamin_M"/>
    <property type="match status" value="1"/>
</dbReference>
<reference evidence="7" key="1">
    <citation type="submission" date="2022-04" db="EMBL/GenBank/DDBJ databases">
        <title>Carnegiea gigantea Genome sequencing and assembly v2.</title>
        <authorList>
            <person name="Copetti D."/>
            <person name="Sanderson M.J."/>
            <person name="Burquez A."/>
            <person name="Wojciechowski M.F."/>
        </authorList>
    </citation>
    <scope>NUCLEOTIDE SEQUENCE</scope>
    <source>
        <strain evidence="7">SGP5-SGP5p</strain>
        <tissue evidence="7">Aerial part</tissue>
    </source>
</reference>
<dbReference type="FunFam" id="3.40.50.300:FF:001027">
    <property type="entry name" value="dynamin-related protein 3A"/>
    <property type="match status" value="1"/>
</dbReference>
<dbReference type="InterPro" id="IPR020850">
    <property type="entry name" value="GED_dom"/>
</dbReference>
<dbReference type="InterPro" id="IPR045063">
    <property type="entry name" value="Dynamin_N"/>
</dbReference>
<feature type="compositionally biased region" description="Polar residues" evidence="4">
    <location>
        <begin position="800"/>
        <end position="810"/>
    </location>
</feature>
<dbReference type="OrthoDB" id="5061070at2759"/>
<dbReference type="SUPFAM" id="SSF52540">
    <property type="entry name" value="P-loop containing nucleoside triphosphate hydrolases"/>
    <property type="match status" value="1"/>
</dbReference>
<dbReference type="Pfam" id="PF02212">
    <property type="entry name" value="GED"/>
    <property type="match status" value="1"/>
</dbReference>
<evidence type="ECO:0000259" key="6">
    <source>
        <dbReference type="PROSITE" id="PS51718"/>
    </source>
</evidence>
<dbReference type="GO" id="GO:0005874">
    <property type="term" value="C:microtubule"/>
    <property type="evidence" value="ECO:0007669"/>
    <property type="project" value="TreeGrafter"/>
</dbReference>
<dbReference type="InterPro" id="IPR030381">
    <property type="entry name" value="G_DYNAMIN_dom"/>
</dbReference>
<dbReference type="SMART" id="SM00053">
    <property type="entry name" value="DYNc"/>
    <property type="match status" value="1"/>
</dbReference>
<dbReference type="CDD" id="cd08771">
    <property type="entry name" value="DLP_1"/>
    <property type="match status" value="1"/>
</dbReference>
<evidence type="ECO:0000256" key="4">
    <source>
        <dbReference type="SAM" id="MobiDB-lite"/>
    </source>
</evidence>
<feature type="region of interest" description="Disordered" evidence="4">
    <location>
        <begin position="1"/>
        <end position="26"/>
    </location>
</feature>
<dbReference type="GO" id="GO:0005525">
    <property type="term" value="F:GTP binding"/>
    <property type="evidence" value="ECO:0007669"/>
    <property type="project" value="InterPro"/>
</dbReference>
<dbReference type="InterPro" id="IPR001401">
    <property type="entry name" value="Dynamin_GTPase"/>
</dbReference>
<dbReference type="InterPro" id="IPR022812">
    <property type="entry name" value="Dynamin"/>
</dbReference>
<dbReference type="InterPro" id="IPR027417">
    <property type="entry name" value="P-loop_NTPase"/>
</dbReference>
<dbReference type="PANTHER" id="PTHR11566:SF21">
    <property type="entry name" value="DYNAMIN RELATED PROTEIN 1, ISOFORM A"/>
    <property type="match status" value="1"/>
</dbReference>
<evidence type="ECO:0000256" key="1">
    <source>
        <dbReference type="ARBA" id="ARBA00022741"/>
    </source>
</evidence>
<dbReference type="PANTHER" id="PTHR11566">
    <property type="entry name" value="DYNAMIN"/>
    <property type="match status" value="1"/>
</dbReference>
<accession>A0A9Q1KLJ8</accession>
<evidence type="ECO:0000256" key="2">
    <source>
        <dbReference type="ARBA" id="ARBA00023134"/>
    </source>
</evidence>
<dbReference type="PROSITE" id="PS51718">
    <property type="entry name" value="G_DYNAMIN_2"/>
    <property type="match status" value="1"/>
</dbReference>
<evidence type="ECO:0000256" key="3">
    <source>
        <dbReference type="ARBA" id="ARBA00023175"/>
    </source>
</evidence>
<dbReference type="SMART" id="SM00302">
    <property type="entry name" value="GED"/>
    <property type="match status" value="1"/>
</dbReference>
<evidence type="ECO:0000313" key="7">
    <source>
        <dbReference type="EMBL" id="KAJ8444981.1"/>
    </source>
</evidence>
<dbReference type="EMBL" id="JAKOGI010000082">
    <property type="protein sequence ID" value="KAJ8444981.1"/>
    <property type="molecule type" value="Genomic_DNA"/>
</dbReference>
<comment type="caution">
    <text evidence="7">The sequence shown here is derived from an EMBL/GenBank/DDBJ whole genome shotgun (WGS) entry which is preliminary data.</text>
</comment>
<gene>
    <name evidence="7" type="ORF">Cgig2_029175</name>
</gene>
<feature type="domain" description="GED" evidence="5">
    <location>
        <begin position="674"/>
        <end position="777"/>
    </location>
</feature>
<evidence type="ECO:0008006" key="9">
    <source>
        <dbReference type="Google" id="ProtNLM"/>
    </source>
</evidence>
<keyword evidence="1" id="KW-0547">Nucleotide-binding</keyword>
<dbReference type="Pfam" id="PF00350">
    <property type="entry name" value="Dynamin_N"/>
    <property type="match status" value="1"/>
</dbReference>
<dbReference type="PRINTS" id="PR00195">
    <property type="entry name" value="DYNAMIN"/>
</dbReference>
<keyword evidence="8" id="KW-1185">Reference proteome</keyword>
<keyword evidence="2" id="KW-0342">GTP-binding</keyword>